<protein>
    <submittedName>
        <fullName evidence="1">Uncharacterized protein</fullName>
    </submittedName>
</protein>
<organism evidence="1">
    <name type="scientific">marine metagenome</name>
    <dbReference type="NCBI Taxonomy" id="408172"/>
    <lineage>
        <taxon>unclassified sequences</taxon>
        <taxon>metagenomes</taxon>
        <taxon>ecological metagenomes</taxon>
    </lineage>
</organism>
<dbReference type="EMBL" id="UINC01055152">
    <property type="protein sequence ID" value="SVB73703.1"/>
    <property type="molecule type" value="Genomic_DNA"/>
</dbReference>
<feature type="non-terminal residue" evidence="1">
    <location>
        <position position="452"/>
    </location>
</feature>
<dbReference type="AlphaFoldDB" id="A0A382GGH2"/>
<reference evidence="1" key="1">
    <citation type="submission" date="2018-05" db="EMBL/GenBank/DDBJ databases">
        <authorList>
            <person name="Lanie J.A."/>
            <person name="Ng W.-L."/>
            <person name="Kazmierczak K.M."/>
            <person name="Andrzejewski T.M."/>
            <person name="Davidsen T.M."/>
            <person name="Wayne K.J."/>
            <person name="Tettelin H."/>
            <person name="Glass J.I."/>
            <person name="Rusch D."/>
            <person name="Podicherti R."/>
            <person name="Tsui H.-C.T."/>
            <person name="Winkler M.E."/>
        </authorList>
    </citation>
    <scope>NUCLEOTIDE SEQUENCE</scope>
</reference>
<name>A0A382GGH2_9ZZZZ</name>
<evidence type="ECO:0000313" key="1">
    <source>
        <dbReference type="EMBL" id="SVB73703.1"/>
    </source>
</evidence>
<gene>
    <name evidence="1" type="ORF">METZ01_LOCUS226557</name>
</gene>
<sequence>MALISPGIDVTITDESQYAPTAVGTIPLIVVATAQDKTSGTSTATAAGTTKANADKTFLIGSQRELVTTYGEPTFYKNTSGTALHGSEVNEYGLMAAYSVLGISNRAYVLRADVDLGQLSTSAGRPTGAPVAGTQWFDTGKTLFGVQVWNASTQKFANVIPSVITDANDIDSGAPKTAYGSIGDYAIDATNTKNPLFYKRTDNTWVQVGNTAWQTGHPTHSGTESSPTLTNGHELVINSTTVELHGTTLSAMVTDLNSTTPVTGVTAAVVNNKFELYANANATNGAIVLAGGAGTLLADIGLTAGTYYAPKFDVQPHTNIPEWKTADTYTRPSGSVWIKTTTPNLGANFSLKTYNSTTELFESVTAGVYNNDESANYNLDSAGGGLNVAADTLYVKYDADDNGRGSYKFFKRLVKGATTVTGTASPSFTNSDSFTIQMSDKTSTLTAATTIT</sequence>
<accession>A0A382GGH2</accession>
<proteinExistence type="predicted"/>